<feature type="compositionally biased region" description="Polar residues" evidence="1">
    <location>
        <begin position="401"/>
        <end position="422"/>
    </location>
</feature>
<evidence type="ECO:0000313" key="2">
    <source>
        <dbReference type="EMBL" id="KAF7419383.1"/>
    </source>
</evidence>
<feature type="compositionally biased region" description="Polar residues" evidence="1">
    <location>
        <begin position="342"/>
        <end position="352"/>
    </location>
</feature>
<dbReference type="EMBL" id="JACETU010000010">
    <property type="protein sequence ID" value="KAF7419383.1"/>
    <property type="molecule type" value="Genomic_DNA"/>
</dbReference>
<comment type="caution">
    <text evidence="2">The sequence shown here is derived from an EMBL/GenBank/DDBJ whole genome shotgun (WGS) entry which is preliminary data.</text>
</comment>
<feature type="compositionally biased region" description="Polar residues" evidence="1">
    <location>
        <begin position="717"/>
        <end position="732"/>
    </location>
</feature>
<feature type="compositionally biased region" description="Low complexity" evidence="1">
    <location>
        <begin position="157"/>
        <end position="181"/>
    </location>
</feature>
<feature type="region of interest" description="Disordered" evidence="1">
    <location>
        <begin position="143"/>
        <end position="327"/>
    </location>
</feature>
<accession>A0A8H6ZHT8</accession>
<protein>
    <submittedName>
        <fullName evidence="2">Uncharacterized protein</fullName>
    </submittedName>
</protein>
<feature type="compositionally biased region" description="Low complexity" evidence="1">
    <location>
        <begin position="297"/>
        <end position="324"/>
    </location>
</feature>
<gene>
    <name evidence="2" type="ORF">PC9H_001972</name>
</gene>
<feature type="compositionally biased region" description="Polar residues" evidence="1">
    <location>
        <begin position="261"/>
        <end position="273"/>
    </location>
</feature>
<feature type="region of interest" description="Disordered" evidence="1">
    <location>
        <begin position="68"/>
        <end position="113"/>
    </location>
</feature>
<dbReference type="OrthoDB" id="3071207at2759"/>
<evidence type="ECO:0000313" key="3">
    <source>
        <dbReference type="Proteomes" id="UP000623687"/>
    </source>
</evidence>
<feature type="region of interest" description="Disordered" evidence="1">
    <location>
        <begin position="546"/>
        <end position="636"/>
    </location>
</feature>
<feature type="compositionally biased region" description="Low complexity" evidence="1">
    <location>
        <begin position="604"/>
        <end position="619"/>
    </location>
</feature>
<feature type="compositionally biased region" description="Basic residues" evidence="1">
    <location>
        <begin position="391"/>
        <end position="400"/>
    </location>
</feature>
<sequence>MDSGEQGGASAGSLPGSTTTAFAALTTILLATGSALYVRAKCRTSPLPNSTGMGVESISATQVEAREHGEERNIQYSATHSDSRDSKTPRTKERRRRGKDPVKEIMKGSKKGNKLLLKLSQAAGDTSVPSSTASDIEFADDLTATSSTPGRSRDASVAKSRSTTSSRSASTTSSHRSATIAITPQRCTVSGDTLDDGPHTFQQSNFEPITRLHAISTDPLPGDSPVPESAATPTPPSAFAATTPRATVPSTNGDAPEPDQALQTSPSAPSVDSTAHHKPPRFSKQSASPLLEPMFASGSSFEPSPSCSPPSSLSSVSLTSSSVSNAEDDGVPLSFPTLNSTNSFCQPSSPSPKVSALGPTEHIHGKGGTGPGNLNNELLVGNSIGSAGHSRNPRHGHTPHRTPTPSSQSGNNTPPPSLSAQTQIASLRGALEAARLREDKMRLEMEKRTKDLDALRWESVTWRQREAEFQNQILHLTHHLQAYTALYASMSPQGHPPPPLPPGHHLQLPNMNGKSPHLRMSNTPSPAPSPTRLNVAPHVQGNIMLSPMPSPLSQSTHSHMFPYPAMSSPPTPGHPNQPPPSAPPSSSLFSVLFPYAGNQPNAAGGPSRSGRSSVGSMSPDLGAPGSPSQSAYNRGRQRARFWQGSEIDDWIEAGGQSQQREAEGRAEEELNTVLADAILKRPDSIRRSGSQQVVDDGGQKESGEFTFPSLSGFGQAVRSTGTRSPEASSSNVDDADARAGPEALVPLAEGQGPAGAADADWSSIADLGRVEEGAAEAVPEEGRSA</sequence>
<evidence type="ECO:0000256" key="1">
    <source>
        <dbReference type="SAM" id="MobiDB-lite"/>
    </source>
</evidence>
<dbReference type="AlphaFoldDB" id="A0A8H6ZHT8"/>
<dbReference type="VEuPathDB" id="FungiDB:PC9H_001972"/>
<reference evidence="2" key="1">
    <citation type="submission" date="2019-07" db="EMBL/GenBank/DDBJ databases">
        <authorList>
            <person name="Palmer J.M."/>
        </authorList>
    </citation>
    <scope>NUCLEOTIDE SEQUENCE</scope>
    <source>
        <strain evidence="2">PC9</strain>
    </source>
</reference>
<feature type="compositionally biased region" description="Low complexity" evidence="1">
    <location>
        <begin position="225"/>
        <end position="247"/>
    </location>
</feature>
<feature type="compositionally biased region" description="Basic and acidic residues" evidence="1">
    <location>
        <begin position="81"/>
        <end position="91"/>
    </location>
</feature>
<dbReference type="GeneID" id="59371813"/>
<dbReference type="Proteomes" id="UP000623687">
    <property type="component" value="Unassembled WGS sequence"/>
</dbReference>
<feature type="compositionally biased region" description="Pro residues" evidence="1">
    <location>
        <begin position="567"/>
        <end position="583"/>
    </location>
</feature>
<feature type="region of interest" description="Disordered" evidence="1">
    <location>
        <begin position="342"/>
        <end position="422"/>
    </location>
</feature>
<organism evidence="2 3">
    <name type="scientific">Pleurotus ostreatus</name>
    <name type="common">Oyster mushroom</name>
    <name type="synonym">White-rot fungus</name>
    <dbReference type="NCBI Taxonomy" id="5322"/>
    <lineage>
        <taxon>Eukaryota</taxon>
        <taxon>Fungi</taxon>
        <taxon>Dikarya</taxon>
        <taxon>Basidiomycota</taxon>
        <taxon>Agaricomycotina</taxon>
        <taxon>Agaricomycetes</taxon>
        <taxon>Agaricomycetidae</taxon>
        <taxon>Agaricales</taxon>
        <taxon>Pleurotineae</taxon>
        <taxon>Pleurotaceae</taxon>
        <taxon>Pleurotus</taxon>
    </lineage>
</organism>
<proteinExistence type="predicted"/>
<name>A0A8H6ZHT8_PLEOS</name>
<feature type="region of interest" description="Disordered" evidence="1">
    <location>
        <begin position="683"/>
        <end position="785"/>
    </location>
</feature>
<keyword evidence="3" id="KW-1185">Reference proteome</keyword>
<dbReference type="RefSeq" id="XP_036626237.1">
    <property type="nucleotide sequence ID" value="XM_036771616.1"/>
</dbReference>